<keyword evidence="2" id="KW-1185">Reference proteome</keyword>
<evidence type="ECO:0000313" key="2">
    <source>
        <dbReference type="Proteomes" id="UP000030680"/>
    </source>
</evidence>
<accession>M2Y988</accession>
<dbReference type="Proteomes" id="UP000030680">
    <property type="component" value="Unassembled WGS sequence"/>
</dbReference>
<dbReference type="EMBL" id="KB454486">
    <property type="protein sequence ID" value="EME32414.1"/>
    <property type="molecule type" value="Genomic_DNA"/>
</dbReference>
<dbReference type="GeneID" id="17090997"/>
<name>M2Y988_GALSU</name>
<dbReference type="KEGG" id="gsl:Gasu_05000"/>
<protein>
    <submittedName>
        <fullName evidence="1">Uncharacterized protein</fullName>
    </submittedName>
</protein>
<organism evidence="1 2">
    <name type="scientific">Galdieria sulphuraria</name>
    <name type="common">Red alga</name>
    <dbReference type="NCBI Taxonomy" id="130081"/>
    <lineage>
        <taxon>Eukaryota</taxon>
        <taxon>Rhodophyta</taxon>
        <taxon>Bangiophyceae</taxon>
        <taxon>Galdieriales</taxon>
        <taxon>Galdieriaceae</taxon>
        <taxon>Galdieria</taxon>
    </lineage>
</organism>
<sequence>MPGLMPTVESLSRNALLFVNGPHIHIWTRWMITCLKVSREPSWSKASRTWLIRHISKETNIQKCIQNKPSSRKPETRFHHWKTTYKDCCLVGTRRIASHKVQISIDSLSSKSVSALELVVYIELYV</sequence>
<dbReference type="Gramene" id="EME32414">
    <property type="protein sequence ID" value="EME32414"/>
    <property type="gene ID" value="Gasu_05000"/>
</dbReference>
<proteinExistence type="predicted"/>
<dbReference type="AlphaFoldDB" id="M2Y988"/>
<gene>
    <name evidence="1" type="ORF">Gasu_05000</name>
</gene>
<reference evidence="2" key="1">
    <citation type="journal article" date="2013" name="Science">
        <title>Gene transfer from bacteria and archaea facilitated evolution of an extremophilic eukaryote.</title>
        <authorList>
            <person name="Schonknecht G."/>
            <person name="Chen W.H."/>
            <person name="Ternes C.M."/>
            <person name="Barbier G.G."/>
            <person name="Shrestha R.P."/>
            <person name="Stanke M."/>
            <person name="Brautigam A."/>
            <person name="Baker B.J."/>
            <person name="Banfield J.F."/>
            <person name="Garavito R.M."/>
            <person name="Carr K."/>
            <person name="Wilkerson C."/>
            <person name="Rensing S.A."/>
            <person name="Gagneul D."/>
            <person name="Dickenson N.E."/>
            <person name="Oesterhelt C."/>
            <person name="Lercher M.J."/>
            <person name="Weber A.P."/>
        </authorList>
    </citation>
    <scope>NUCLEOTIDE SEQUENCE [LARGE SCALE GENOMIC DNA]</scope>
    <source>
        <strain evidence="2">074W</strain>
    </source>
</reference>
<evidence type="ECO:0000313" key="1">
    <source>
        <dbReference type="EMBL" id="EME32414.1"/>
    </source>
</evidence>
<dbReference type="RefSeq" id="XP_005708934.1">
    <property type="nucleotide sequence ID" value="XM_005708877.1"/>
</dbReference>